<accession>A0ABD3YB09</accession>
<dbReference type="EMBL" id="JJNZ01000020">
    <property type="protein sequence ID" value="KDC51872.1"/>
    <property type="molecule type" value="Genomic_DNA"/>
</dbReference>
<evidence type="ECO:0000313" key="2">
    <source>
        <dbReference type="Proteomes" id="UP000027154"/>
    </source>
</evidence>
<reference evidence="1 2" key="1">
    <citation type="submission" date="2014-04" db="EMBL/GenBank/DDBJ databases">
        <title>Pseudoalteromonas galatheae sp. nov., isolated from a deep-sea polychaete near Canal Concepcion, Chile.</title>
        <authorList>
            <person name="Machado H.R."/>
            <person name="Gram L."/>
            <person name="Vynne N.G."/>
        </authorList>
    </citation>
    <scope>NUCLEOTIDE SEQUENCE [LARGE SCALE GENOMIC DNA]</scope>
    <source>
        <strain evidence="1 2">KMM216</strain>
    </source>
</reference>
<name>A0ABD3YB09_9GAMM</name>
<dbReference type="RefSeq" id="WP_050484127.1">
    <property type="nucleotide sequence ID" value="NZ_JJNZ01000020.1"/>
</dbReference>
<protein>
    <recommendedName>
        <fullName evidence="3">DUF4942 domain-containing protein</fullName>
    </recommendedName>
</protein>
<sequence>MKYNAIEIESIQLKVITEAIDEMVNHEAMNFPKRNTDVIVGFSSSTHKKVFNILLVDFLSNLDKGLFNNSSSCLKALREVCDSPSFNVSNSIACLEKNVFILKEWLEEEVSVDTWFPSIELNIDLKIRRFDFIKICGNTCKHSLGRLTKTANDLRKIFQNNGTNISEEESFLALEDFYERFHTDILSYHASYLCEMINNIRWGIHLYLLPEFQRSHTWINRDEGSYKYLIPNNIKTQFTKNCYWELMNEVRRKPYVQQFSADKHLKIEY</sequence>
<proteinExistence type="predicted"/>
<comment type="caution">
    <text evidence="1">The sequence shown here is derived from an EMBL/GenBank/DDBJ whole genome shotgun (WGS) entry which is preliminary data.</text>
</comment>
<dbReference type="AlphaFoldDB" id="A0ABD3YB09"/>
<evidence type="ECO:0000313" key="1">
    <source>
        <dbReference type="EMBL" id="KDC51872.1"/>
    </source>
</evidence>
<organism evidence="1 2">
    <name type="scientific">Pseudoalteromonas fuliginea</name>
    <dbReference type="NCBI Taxonomy" id="1872678"/>
    <lineage>
        <taxon>Bacteria</taxon>
        <taxon>Pseudomonadati</taxon>
        <taxon>Pseudomonadota</taxon>
        <taxon>Gammaproteobacteria</taxon>
        <taxon>Alteromonadales</taxon>
        <taxon>Pseudoalteromonadaceae</taxon>
        <taxon>Pseudoalteromonas</taxon>
    </lineage>
</organism>
<evidence type="ECO:0008006" key="3">
    <source>
        <dbReference type="Google" id="ProtNLM"/>
    </source>
</evidence>
<dbReference type="Proteomes" id="UP000027154">
    <property type="component" value="Unassembled WGS sequence"/>
</dbReference>
<gene>
    <name evidence="1" type="ORF">DC53_06810</name>
</gene>